<dbReference type="EMBL" id="BKCP01004849">
    <property type="protein sequence ID" value="GER34113.1"/>
    <property type="molecule type" value="Genomic_DNA"/>
</dbReference>
<proteinExistence type="predicted"/>
<keyword evidence="3" id="KW-1185">Reference proteome</keyword>
<feature type="region of interest" description="Disordered" evidence="1">
    <location>
        <begin position="48"/>
        <end position="68"/>
    </location>
</feature>
<dbReference type="AlphaFoldDB" id="A0A5A7PMK3"/>
<accession>A0A5A7PMK3</accession>
<feature type="non-terminal residue" evidence="2">
    <location>
        <position position="119"/>
    </location>
</feature>
<protein>
    <submittedName>
        <fullName evidence="2">Glutamate-1-semialdehyde 2,1-aminomutase</fullName>
    </submittedName>
</protein>
<gene>
    <name evidence="2" type="ORF">STAS_10304</name>
</gene>
<organism evidence="2 3">
    <name type="scientific">Striga asiatica</name>
    <name type="common">Asiatic witchweed</name>
    <name type="synonym">Buchnera asiatica</name>
    <dbReference type="NCBI Taxonomy" id="4170"/>
    <lineage>
        <taxon>Eukaryota</taxon>
        <taxon>Viridiplantae</taxon>
        <taxon>Streptophyta</taxon>
        <taxon>Embryophyta</taxon>
        <taxon>Tracheophyta</taxon>
        <taxon>Spermatophyta</taxon>
        <taxon>Magnoliopsida</taxon>
        <taxon>eudicotyledons</taxon>
        <taxon>Gunneridae</taxon>
        <taxon>Pentapetalae</taxon>
        <taxon>asterids</taxon>
        <taxon>lamiids</taxon>
        <taxon>Lamiales</taxon>
        <taxon>Orobanchaceae</taxon>
        <taxon>Buchnereae</taxon>
        <taxon>Striga</taxon>
    </lineage>
</organism>
<comment type="caution">
    <text evidence="2">The sequence shown here is derived from an EMBL/GenBank/DDBJ whole genome shotgun (WGS) entry which is preliminary data.</text>
</comment>
<reference evidence="3" key="1">
    <citation type="journal article" date="2019" name="Curr. Biol.">
        <title>Genome Sequence of Striga asiatica Provides Insight into the Evolution of Plant Parasitism.</title>
        <authorList>
            <person name="Yoshida S."/>
            <person name="Kim S."/>
            <person name="Wafula E.K."/>
            <person name="Tanskanen J."/>
            <person name="Kim Y.M."/>
            <person name="Honaas L."/>
            <person name="Yang Z."/>
            <person name="Spallek T."/>
            <person name="Conn C.E."/>
            <person name="Ichihashi Y."/>
            <person name="Cheong K."/>
            <person name="Cui S."/>
            <person name="Der J.P."/>
            <person name="Gundlach H."/>
            <person name="Jiao Y."/>
            <person name="Hori C."/>
            <person name="Ishida J.K."/>
            <person name="Kasahara H."/>
            <person name="Kiba T."/>
            <person name="Kim M.S."/>
            <person name="Koo N."/>
            <person name="Laohavisit A."/>
            <person name="Lee Y.H."/>
            <person name="Lumba S."/>
            <person name="McCourt P."/>
            <person name="Mortimer J.C."/>
            <person name="Mutuku J.M."/>
            <person name="Nomura T."/>
            <person name="Sasaki-Sekimoto Y."/>
            <person name="Seto Y."/>
            <person name="Wang Y."/>
            <person name="Wakatake T."/>
            <person name="Sakakibara H."/>
            <person name="Demura T."/>
            <person name="Yamaguchi S."/>
            <person name="Yoneyama K."/>
            <person name="Manabe R.I."/>
            <person name="Nelson D.C."/>
            <person name="Schulman A.H."/>
            <person name="Timko M.P."/>
            <person name="dePamphilis C.W."/>
            <person name="Choi D."/>
            <person name="Shirasu K."/>
        </authorList>
    </citation>
    <scope>NUCLEOTIDE SEQUENCE [LARGE SCALE GENOMIC DNA]</scope>
    <source>
        <strain evidence="3">cv. UVA1</strain>
    </source>
</reference>
<evidence type="ECO:0000256" key="1">
    <source>
        <dbReference type="SAM" id="MobiDB-lite"/>
    </source>
</evidence>
<sequence length="119" mass="13386">MELDVCKSPPINSEKLANIPILQSLSPSTTTQKPKTFVRLTRNKTSATTTHPVCIPDPKSETKPTKSVLKRKTNESIVDVLEVVDNNFCFEVKFLLNGFADPMWGVFIYASVDPYLRQK</sequence>
<dbReference type="Proteomes" id="UP000325081">
    <property type="component" value="Unassembled WGS sequence"/>
</dbReference>
<evidence type="ECO:0000313" key="3">
    <source>
        <dbReference type="Proteomes" id="UP000325081"/>
    </source>
</evidence>
<evidence type="ECO:0000313" key="2">
    <source>
        <dbReference type="EMBL" id="GER34113.1"/>
    </source>
</evidence>
<name>A0A5A7PMK3_STRAF</name>